<organism evidence="2 3">
    <name type="scientific">Lojkania enalia</name>
    <dbReference type="NCBI Taxonomy" id="147567"/>
    <lineage>
        <taxon>Eukaryota</taxon>
        <taxon>Fungi</taxon>
        <taxon>Dikarya</taxon>
        <taxon>Ascomycota</taxon>
        <taxon>Pezizomycotina</taxon>
        <taxon>Dothideomycetes</taxon>
        <taxon>Pleosporomycetidae</taxon>
        <taxon>Pleosporales</taxon>
        <taxon>Pleosporales incertae sedis</taxon>
        <taxon>Lojkania</taxon>
    </lineage>
</organism>
<feature type="compositionally biased region" description="Polar residues" evidence="1">
    <location>
        <begin position="186"/>
        <end position="197"/>
    </location>
</feature>
<dbReference type="Proteomes" id="UP000800093">
    <property type="component" value="Unassembled WGS sequence"/>
</dbReference>
<dbReference type="EMBL" id="ML986579">
    <property type="protein sequence ID" value="KAF2270462.1"/>
    <property type="molecule type" value="Genomic_DNA"/>
</dbReference>
<comment type="caution">
    <text evidence="2">The sequence shown here is derived from an EMBL/GenBank/DDBJ whole genome shotgun (WGS) entry which is preliminary data.</text>
</comment>
<feature type="region of interest" description="Disordered" evidence="1">
    <location>
        <begin position="303"/>
        <end position="325"/>
    </location>
</feature>
<feature type="compositionally biased region" description="Basic and acidic residues" evidence="1">
    <location>
        <begin position="383"/>
        <end position="392"/>
    </location>
</feature>
<feature type="region of interest" description="Disordered" evidence="1">
    <location>
        <begin position="426"/>
        <end position="445"/>
    </location>
</feature>
<reference evidence="3" key="1">
    <citation type="journal article" date="2020" name="Stud. Mycol.">
        <title>101 Dothideomycetes genomes: A test case for predicting lifestyles and emergence of pathogens.</title>
        <authorList>
            <person name="Haridas S."/>
            <person name="Albert R."/>
            <person name="Binder M."/>
            <person name="Bloem J."/>
            <person name="LaButti K."/>
            <person name="Salamov A."/>
            <person name="Andreopoulos B."/>
            <person name="Baker S."/>
            <person name="Barry K."/>
            <person name="Bills G."/>
            <person name="Bluhm B."/>
            <person name="Cannon C."/>
            <person name="Castanera R."/>
            <person name="Culley D."/>
            <person name="Daum C."/>
            <person name="Ezra D."/>
            <person name="Gonzalez J."/>
            <person name="Henrissat B."/>
            <person name="Kuo A."/>
            <person name="Liang C."/>
            <person name="Lipzen A."/>
            <person name="Lutzoni F."/>
            <person name="Magnuson J."/>
            <person name="Mondo S."/>
            <person name="Nolan M."/>
            <person name="Ohm R."/>
            <person name="Pangilinan J."/>
            <person name="Park H.-J."/>
            <person name="Ramirez L."/>
            <person name="Alfaro M."/>
            <person name="Sun H."/>
            <person name="Tritt A."/>
            <person name="Yoshinaga Y."/>
            <person name="Zwiers L.-H."/>
            <person name="Turgeon B."/>
            <person name="Goodwin S."/>
            <person name="Spatafora J."/>
            <person name="Crous P."/>
            <person name="Grigoriev I."/>
        </authorList>
    </citation>
    <scope>NUCLEOTIDE SEQUENCE [LARGE SCALE GENOMIC DNA]</scope>
    <source>
        <strain evidence="3">CBS 304.66</strain>
    </source>
</reference>
<feature type="region of interest" description="Disordered" evidence="1">
    <location>
        <begin position="501"/>
        <end position="573"/>
    </location>
</feature>
<feature type="compositionally biased region" description="Polar residues" evidence="1">
    <location>
        <begin position="467"/>
        <end position="484"/>
    </location>
</feature>
<dbReference type="AlphaFoldDB" id="A0A9P4NC05"/>
<dbReference type="InterPro" id="IPR032710">
    <property type="entry name" value="NTF2-like_dom_sf"/>
</dbReference>
<sequence>MTLSAKYQAFLASPSSGALADNASLHYITTLTSIHEPAPILRHFSVQEKLLKKKAEKVLSAVESANGLCLDVETTIEFVAGGGAYLPGLDDNFVADRLVTFPMVHIVHFDKDQKIAQIRLYWDQGSLLKQIDVIGARARNWPIRDGKEQSRLIATSVGSTQPASGASSRRSTTSRGPDDVSIIERPTSSRSSVSNAMNDPHATLSLFEPRDINQEPEASHPIAPRAQSAKPPPRELSELFVGQDPGTPTPTSSSPQKERIPVKVGGGKNFRPNRLFEDTEEDKAVPTPISVRTNAKKYNHFEFGEGEDDATPKVRDTARPSSRSKKHMSSWDFEDFVTLEKTNPKVMGQNVRHFGWSDDEVGQCFQPEDEGSPVRRPVIHKPRPDADAHFDFIDDGTPAADRKPAPQKGHLHNKGLGLYQDHVFHTTSDDEGENSHSGDAKKPLGDVTTAVRNENRKKDFGSHWDMTDNSAGPQKTEFNGTENGNAKHVPEDRKKVLKGLDPHWGPYGESPEQSKKENMDAHRGIKTAGNGMGGRKGTISSWTLGGEDDEYTAPSKTNDTRATQSKGSFNWDF</sequence>
<feature type="region of interest" description="Disordered" evidence="1">
    <location>
        <begin position="383"/>
        <end position="412"/>
    </location>
</feature>
<proteinExistence type="predicted"/>
<feature type="region of interest" description="Disordered" evidence="1">
    <location>
        <begin position="459"/>
        <end position="489"/>
    </location>
</feature>
<feature type="region of interest" description="Disordered" evidence="1">
    <location>
        <begin position="215"/>
        <end position="273"/>
    </location>
</feature>
<gene>
    <name evidence="2" type="ORF">CC78DRAFT_133504</name>
</gene>
<protein>
    <submittedName>
        <fullName evidence="2">Uncharacterized protein</fullName>
    </submittedName>
</protein>
<feature type="compositionally biased region" description="Basic and acidic residues" evidence="1">
    <location>
        <begin position="426"/>
        <end position="444"/>
    </location>
</feature>
<keyword evidence="3" id="KW-1185">Reference proteome</keyword>
<evidence type="ECO:0000313" key="2">
    <source>
        <dbReference type="EMBL" id="KAF2270462.1"/>
    </source>
</evidence>
<dbReference type="OrthoDB" id="1162399at2759"/>
<feature type="region of interest" description="Disordered" evidence="1">
    <location>
        <begin position="155"/>
        <end position="198"/>
    </location>
</feature>
<dbReference type="Gene3D" id="3.10.450.50">
    <property type="match status" value="1"/>
</dbReference>
<feature type="compositionally biased region" description="Low complexity" evidence="1">
    <location>
        <begin position="163"/>
        <end position="175"/>
    </location>
</feature>
<dbReference type="SUPFAM" id="SSF54427">
    <property type="entry name" value="NTF2-like"/>
    <property type="match status" value="1"/>
</dbReference>
<accession>A0A9P4NC05</accession>
<feature type="compositionally biased region" description="Polar residues" evidence="1">
    <location>
        <begin position="554"/>
        <end position="573"/>
    </location>
</feature>
<evidence type="ECO:0000313" key="3">
    <source>
        <dbReference type="Proteomes" id="UP000800093"/>
    </source>
</evidence>
<evidence type="ECO:0000256" key="1">
    <source>
        <dbReference type="SAM" id="MobiDB-lite"/>
    </source>
</evidence>
<name>A0A9P4NC05_9PLEO</name>
<feature type="compositionally biased region" description="Basic and acidic residues" evidence="1">
    <location>
        <begin position="512"/>
        <end position="523"/>
    </location>
</feature>